<reference evidence="4 5" key="1">
    <citation type="journal article" date="2015" name="Nature">
        <title>rRNA introns, odd ribosomes, and small enigmatic genomes across a large radiation of phyla.</title>
        <authorList>
            <person name="Brown C.T."/>
            <person name="Hug L.A."/>
            <person name="Thomas B.C."/>
            <person name="Sharon I."/>
            <person name="Castelle C.J."/>
            <person name="Singh A."/>
            <person name="Wilkins M.J."/>
            <person name="Williams K.H."/>
            <person name="Banfield J.F."/>
        </authorList>
    </citation>
    <scope>NUCLEOTIDE SEQUENCE [LARGE SCALE GENOMIC DNA]</scope>
</reference>
<dbReference type="EMBL" id="LBTX01000004">
    <property type="protein sequence ID" value="KKQ50522.1"/>
    <property type="molecule type" value="Genomic_DNA"/>
</dbReference>
<keyword evidence="2" id="KW-1133">Transmembrane helix</keyword>
<keyword evidence="2" id="KW-0812">Transmembrane</keyword>
<feature type="domain" description="Peptidase C39-like" evidence="3">
    <location>
        <begin position="967"/>
        <end position="1099"/>
    </location>
</feature>
<evidence type="ECO:0000259" key="3">
    <source>
        <dbReference type="Pfam" id="PF13529"/>
    </source>
</evidence>
<evidence type="ECO:0000256" key="1">
    <source>
        <dbReference type="SAM" id="Coils"/>
    </source>
</evidence>
<sequence length="1131" mass="123208">MSESPKNIKVLVGALRDLQGRVLLSNERLYIESRQVFEKLQGLKLAKTSDLDVNHIDKTIKVLEALPKEITELDIEELGKESKEPESKALNEKELDQLLDDYKKSESENEKGKIEEKIKKSGNKENVDRFIDTQKEIAKKFKEEAAFESASKTRAKKTIMELVDEFKKAGNDKKREIEKEIYLITGEKDAQKYIQKSEAVVNRNTKGLEKINVDLREKVSQDLIKISENQPEKVVKIVEEASLKEEFDKKRTEREIKKNVKGSEEAERIVQKIEEIRAEIKVEGKAEEIAQITYEKLKTENIPVSERIKVELKEEILSSWKEGDEIKIPDQLQGKGGEIVVREAAKAADIFKENNLEVVVNYRAGELGKEIGTELRRSGVSDEKLIERYVEVSNRLTNNPETIRVEAKRGEIANFVEANNKNVGAGEVERSIDEARFMAKSVVMAPKKFNKAIKDYNEARDLIGAEKLPKLKEIRVVEKMTSLFKNSPGMLRLMNGAQRMTGIFQRINAFPGSLLARTGMQKAGYKILGKIGGQAAVEFVKNAAAVIAKEGTLQGVKTIALSLMGKGAVVAGSGAATGGALAGVVAAFQALPVVGQVVAVVVAAVVLLKGVIDGVKGVLSKITGLDMNGVKNFVSDTLGLGKFVGGTVQFAADVGTLLVGIPTFIGMLAMGAIVTPVVIFFFLGTMAYSMFQQNLVSSLVPPADMSNCVLKSEYGGAINCDQNAPENSITGVDKANFIDIANRWQSGSNFASVCYNDTVNRALCAGINPTYALWVWLHESGASNYSRDDIEDFGIHDSTTPNRNFDAQITKFLTLTGVGSRCLSDPRINGDFWLSWATSYLNGYDCDPDKPNSIFPDMTPRKYAAGLRDQWTWISSSPIPNGILVAKGGKNCGQIGIGSTEYAGNAHEVTDKDGNVWVCTENTQSPIGDFDPNSPGLGGVVVDGECSVGEVVVPTRQCDSQWGQIPLNGGSCANGKPGTICSAGCGPTSVSMLTRHVNGSLTPNNVIFSRGSAYYNMGCEGSSLSQAQTELVKQFGSEAVSLDSVTQGCDEKAIANWICSGKVVMVLANFYRNTSLELGGHFVMAVGVRDGKIVVQDPYYDATDTPFDGTKAYGYAHDIRGCLLVDKTAVK</sequence>
<feature type="transmembrane region" description="Helical" evidence="2">
    <location>
        <begin position="594"/>
        <end position="612"/>
    </location>
</feature>
<dbReference type="Pfam" id="PF13529">
    <property type="entry name" value="Peptidase_C39_2"/>
    <property type="match status" value="1"/>
</dbReference>
<name>A0A0G0I7K4_9BACT</name>
<proteinExistence type="predicted"/>
<evidence type="ECO:0000313" key="4">
    <source>
        <dbReference type="EMBL" id="KKQ50522.1"/>
    </source>
</evidence>
<keyword evidence="1" id="KW-0175">Coiled coil</keyword>
<evidence type="ECO:0000313" key="5">
    <source>
        <dbReference type="Proteomes" id="UP000034231"/>
    </source>
</evidence>
<feature type="coiled-coil region" evidence="1">
    <location>
        <begin position="88"/>
        <end position="115"/>
    </location>
</feature>
<dbReference type="PATRIC" id="fig|1618488.3.peg.182"/>
<protein>
    <submittedName>
        <fullName evidence="4">Large low complexity coiled coil protein with large repeat region</fullName>
    </submittedName>
</protein>
<gene>
    <name evidence="4" type="ORF">US68_C0004G0004</name>
</gene>
<comment type="caution">
    <text evidence="4">The sequence shown here is derived from an EMBL/GenBank/DDBJ whole genome shotgun (WGS) entry which is preliminary data.</text>
</comment>
<feature type="transmembrane region" description="Helical" evidence="2">
    <location>
        <begin position="664"/>
        <end position="683"/>
    </location>
</feature>
<evidence type="ECO:0000256" key="2">
    <source>
        <dbReference type="SAM" id="Phobius"/>
    </source>
</evidence>
<dbReference type="InterPro" id="IPR039564">
    <property type="entry name" value="Peptidase_C39-like"/>
</dbReference>
<dbReference type="AlphaFoldDB" id="A0A0G0I7K4"/>
<organism evidence="4 5">
    <name type="scientific">Candidatus Shapirobacteria bacterium GW2011_GWE1_38_10</name>
    <dbReference type="NCBI Taxonomy" id="1618488"/>
    <lineage>
        <taxon>Bacteria</taxon>
        <taxon>Candidatus Shapironibacteriota</taxon>
    </lineage>
</organism>
<dbReference type="Proteomes" id="UP000034231">
    <property type="component" value="Unassembled WGS sequence"/>
</dbReference>
<dbReference type="Gene3D" id="3.90.70.10">
    <property type="entry name" value="Cysteine proteinases"/>
    <property type="match status" value="1"/>
</dbReference>
<accession>A0A0G0I7K4</accession>
<keyword evidence="2" id="KW-0472">Membrane</keyword>